<dbReference type="GO" id="GO:0016491">
    <property type="term" value="F:oxidoreductase activity"/>
    <property type="evidence" value="ECO:0007669"/>
    <property type="project" value="UniProtKB-KW"/>
</dbReference>
<name>A0A2I0CPX7_9PSED</name>
<evidence type="ECO:0000256" key="2">
    <source>
        <dbReference type="ARBA" id="ARBA00023002"/>
    </source>
</evidence>
<dbReference type="InterPro" id="IPR002347">
    <property type="entry name" value="SDR_fam"/>
</dbReference>
<evidence type="ECO:0000313" key="6">
    <source>
        <dbReference type="EMBL" id="PKF71200.1"/>
    </source>
</evidence>
<reference evidence="7" key="3">
    <citation type="submission" date="2017-12" db="EMBL/GenBank/DDBJ databases">
        <authorList>
            <person name="Yu X.-Y."/>
        </authorList>
    </citation>
    <scope>NUCLEOTIDE SEQUENCE [LARGE SCALE GENOMIC DNA]</scope>
    <source>
        <strain evidence="7">ZYSR67-Z</strain>
    </source>
</reference>
<evidence type="ECO:0000313" key="5">
    <source>
        <dbReference type="EMBL" id="GGH91587.1"/>
    </source>
</evidence>
<reference evidence="5" key="1">
    <citation type="journal article" date="2014" name="Int. J. Syst. Evol. Microbiol.">
        <title>Complete genome of a new Firmicutes species belonging to the dominant human colonic microbiota ('Ruminococcus bicirculans') reveals two chromosomes and a selective capacity to utilize plant glucans.</title>
        <authorList>
            <consortium name="NISC Comparative Sequencing Program"/>
            <person name="Wegmann U."/>
            <person name="Louis P."/>
            <person name="Goesmann A."/>
            <person name="Henrissat B."/>
            <person name="Duncan S.H."/>
            <person name="Flint H.J."/>
        </authorList>
    </citation>
    <scope>NUCLEOTIDE SEQUENCE</scope>
    <source>
        <strain evidence="5">CCM 8778</strain>
    </source>
</reference>
<evidence type="ECO:0000313" key="7">
    <source>
        <dbReference type="Proteomes" id="UP000242861"/>
    </source>
</evidence>
<gene>
    <name evidence="6" type="ORF">CW360_09585</name>
    <name evidence="5" type="ORF">GCM10007363_11830</name>
</gene>
<dbReference type="PANTHER" id="PTHR44196:SF1">
    <property type="entry name" value="DEHYDROGENASE_REDUCTASE SDR FAMILY MEMBER 7B"/>
    <property type="match status" value="1"/>
</dbReference>
<proteinExistence type="inferred from homology"/>
<dbReference type="InterPro" id="IPR057326">
    <property type="entry name" value="KR_dom"/>
</dbReference>
<dbReference type="RefSeq" id="WP_093986600.1">
    <property type="nucleotide sequence ID" value="NZ_BMDE01000003.1"/>
</dbReference>
<dbReference type="PRINTS" id="PR00081">
    <property type="entry name" value="GDHRDH"/>
</dbReference>
<dbReference type="PRINTS" id="PR00080">
    <property type="entry name" value="SDRFAMILY"/>
</dbReference>
<dbReference type="Pfam" id="PF00106">
    <property type="entry name" value="adh_short"/>
    <property type="match status" value="1"/>
</dbReference>
<dbReference type="Proteomes" id="UP000655550">
    <property type="component" value="Unassembled WGS sequence"/>
</dbReference>
<dbReference type="PANTHER" id="PTHR44196">
    <property type="entry name" value="DEHYDROGENASE/REDUCTASE SDR FAMILY MEMBER 7B"/>
    <property type="match status" value="1"/>
</dbReference>
<dbReference type="CDD" id="cd05233">
    <property type="entry name" value="SDR_c"/>
    <property type="match status" value="1"/>
</dbReference>
<dbReference type="AlphaFoldDB" id="A0A2I0CPX7"/>
<accession>A0A2I0CPX7</accession>
<reference evidence="8" key="4">
    <citation type="journal article" date="2019" name="Int. J. Syst. Evol. Microbiol.">
        <title>The Global Catalogue of Microorganisms (GCM) 10K type strain sequencing project: providing services to taxonomists for standard genome sequencing and annotation.</title>
        <authorList>
            <consortium name="The Broad Institute Genomics Platform"/>
            <consortium name="The Broad Institute Genome Sequencing Center for Infectious Disease"/>
            <person name="Wu L."/>
            <person name="Ma J."/>
        </authorList>
    </citation>
    <scope>NUCLEOTIDE SEQUENCE [LARGE SCALE GENOMIC DNA]</scope>
    <source>
        <strain evidence="8">CCM 8778</strain>
    </source>
</reference>
<dbReference type="NCBIfam" id="NF006565">
    <property type="entry name" value="PRK09072.1"/>
    <property type="match status" value="1"/>
</dbReference>
<dbReference type="Gene3D" id="3.40.50.720">
    <property type="entry name" value="NAD(P)-binding Rossmann-like Domain"/>
    <property type="match status" value="1"/>
</dbReference>
<dbReference type="SUPFAM" id="SSF51735">
    <property type="entry name" value="NAD(P)-binding Rossmann-fold domains"/>
    <property type="match status" value="1"/>
</dbReference>
<sequence length="262" mass="28491">MQLTACRALISGASGGIGQALVEQLCAGGAQLLLTGRDQAALEALQQRFPTQISLVCADLSQADGRAQVVHAARAFAPLNCLINAAGINQFCLFAEQDEQAIDRLITLNVSAPLQLTRQLLPLLQAQPQALIVNLGSIFGSIGHAGFSTYCASKFALRGFSEALRRELADSPVRVLYLAPRATRTTMNSARVQAMNEALQVSMDEPQQVARQICQAIIHEQPERYLGWPEKLFVRLNSLLPRLVDKAVRGQLMTIKRFAGRT</sequence>
<dbReference type="SMART" id="SM00822">
    <property type="entry name" value="PKS_KR"/>
    <property type="match status" value="1"/>
</dbReference>
<reference evidence="5" key="5">
    <citation type="submission" date="2024-05" db="EMBL/GenBank/DDBJ databases">
        <authorList>
            <person name="Sun Q."/>
            <person name="Sedlacek I."/>
        </authorList>
    </citation>
    <scope>NUCLEOTIDE SEQUENCE</scope>
    <source>
        <strain evidence="5">CCM 8778</strain>
    </source>
</reference>
<dbReference type="InterPro" id="IPR036291">
    <property type="entry name" value="NAD(P)-bd_dom_sf"/>
</dbReference>
<organism evidence="6 7">
    <name type="scientific">Pseudomonas fluvialis</name>
    <dbReference type="NCBI Taxonomy" id="1793966"/>
    <lineage>
        <taxon>Bacteria</taxon>
        <taxon>Pseudomonadati</taxon>
        <taxon>Pseudomonadota</taxon>
        <taxon>Gammaproteobacteria</taxon>
        <taxon>Pseudomonadales</taxon>
        <taxon>Pseudomonadaceae</taxon>
        <taxon>Pseudomonas</taxon>
    </lineage>
</organism>
<dbReference type="PROSITE" id="PS00061">
    <property type="entry name" value="ADH_SHORT"/>
    <property type="match status" value="1"/>
</dbReference>
<dbReference type="Proteomes" id="UP000242861">
    <property type="component" value="Unassembled WGS sequence"/>
</dbReference>
<keyword evidence="8" id="KW-1185">Reference proteome</keyword>
<evidence type="ECO:0000259" key="4">
    <source>
        <dbReference type="SMART" id="SM00822"/>
    </source>
</evidence>
<feature type="domain" description="Ketoreductase" evidence="4">
    <location>
        <begin position="6"/>
        <end position="182"/>
    </location>
</feature>
<protein>
    <submittedName>
        <fullName evidence="6">Short chain dehydrogenase</fullName>
    </submittedName>
</protein>
<dbReference type="InterPro" id="IPR020904">
    <property type="entry name" value="Sc_DH/Rdtase_CS"/>
</dbReference>
<evidence type="ECO:0000256" key="3">
    <source>
        <dbReference type="RuleBase" id="RU000363"/>
    </source>
</evidence>
<evidence type="ECO:0000256" key="1">
    <source>
        <dbReference type="ARBA" id="ARBA00006484"/>
    </source>
</evidence>
<dbReference type="GO" id="GO:0016020">
    <property type="term" value="C:membrane"/>
    <property type="evidence" value="ECO:0007669"/>
    <property type="project" value="TreeGrafter"/>
</dbReference>
<keyword evidence="2" id="KW-0560">Oxidoreductase</keyword>
<evidence type="ECO:0000313" key="8">
    <source>
        <dbReference type="Proteomes" id="UP000655550"/>
    </source>
</evidence>
<reference evidence="6" key="2">
    <citation type="submission" date="2017-12" db="EMBL/GenBank/DDBJ databases">
        <authorList>
            <person name="Hurst M.R.H."/>
        </authorList>
    </citation>
    <scope>NUCLEOTIDE SEQUENCE [LARGE SCALE GENOMIC DNA]</scope>
    <source>
        <strain evidence="6">ZYSR67-Z</strain>
    </source>
</reference>
<comment type="similarity">
    <text evidence="1 3">Belongs to the short-chain dehydrogenases/reductases (SDR) family.</text>
</comment>
<dbReference type="EMBL" id="BMDE01000003">
    <property type="protein sequence ID" value="GGH91587.1"/>
    <property type="molecule type" value="Genomic_DNA"/>
</dbReference>
<dbReference type="EMBL" id="PIYS01000016">
    <property type="protein sequence ID" value="PKF71200.1"/>
    <property type="molecule type" value="Genomic_DNA"/>
</dbReference>
<comment type="caution">
    <text evidence="6">The sequence shown here is derived from an EMBL/GenBank/DDBJ whole genome shotgun (WGS) entry which is preliminary data.</text>
</comment>